<comment type="caution">
    <text evidence="3">The sequence shown here is derived from an EMBL/GenBank/DDBJ whole genome shotgun (WGS) entry which is preliminary data.</text>
</comment>
<organism evidence="3 4">
    <name type="scientific">Stemphylium lycopersici</name>
    <name type="common">Tomato gray leaf spot disease fungus</name>
    <name type="synonym">Thyrospora lycopersici</name>
    <dbReference type="NCBI Taxonomy" id="183478"/>
    <lineage>
        <taxon>Eukaryota</taxon>
        <taxon>Fungi</taxon>
        <taxon>Dikarya</taxon>
        <taxon>Ascomycota</taxon>
        <taxon>Pezizomycotina</taxon>
        <taxon>Dothideomycetes</taxon>
        <taxon>Pleosporomycetidae</taxon>
        <taxon>Pleosporales</taxon>
        <taxon>Pleosporineae</taxon>
        <taxon>Pleosporaceae</taxon>
        <taxon>Stemphylium</taxon>
    </lineage>
</organism>
<proteinExistence type="predicted"/>
<dbReference type="InterPro" id="IPR001375">
    <property type="entry name" value="Peptidase_S9_cat"/>
</dbReference>
<dbReference type="STRING" id="183478.A0A364N8T2"/>
<protein>
    <submittedName>
        <fullName evidence="3">Twin-arginine translocation pathway signal sequence domain protein</fullName>
    </submittedName>
</protein>
<keyword evidence="1" id="KW-0378">Hydrolase</keyword>
<gene>
    <name evidence="3" type="ORF">DDE83_003172</name>
</gene>
<keyword evidence="4" id="KW-1185">Reference proteome</keyword>
<dbReference type="Gene3D" id="3.40.50.1820">
    <property type="entry name" value="alpha/beta hydrolase"/>
    <property type="match status" value="1"/>
</dbReference>
<evidence type="ECO:0000313" key="4">
    <source>
        <dbReference type="Proteomes" id="UP000249619"/>
    </source>
</evidence>
<dbReference type="GO" id="GO:0006508">
    <property type="term" value="P:proteolysis"/>
    <property type="evidence" value="ECO:0007669"/>
    <property type="project" value="InterPro"/>
</dbReference>
<dbReference type="GO" id="GO:0008236">
    <property type="term" value="F:serine-type peptidase activity"/>
    <property type="evidence" value="ECO:0007669"/>
    <property type="project" value="InterPro"/>
</dbReference>
<dbReference type="EMBL" id="QGDH01000035">
    <property type="protein sequence ID" value="RAR13441.1"/>
    <property type="molecule type" value="Genomic_DNA"/>
</dbReference>
<dbReference type="InterPro" id="IPR050300">
    <property type="entry name" value="GDXG_lipolytic_enzyme"/>
</dbReference>
<evidence type="ECO:0000259" key="2">
    <source>
        <dbReference type="Pfam" id="PF00326"/>
    </source>
</evidence>
<dbReference type="InterPro" id="IPR029058">
    <property type="entry name" value="AB_hydrolase_fold"/>
</dbReference>
<dbReference type="PANTHER" id="PTHR48081">
    <property type="entry name" value="AB HYDROLASE SUPERFAMILY PROTEIN C4A8.06C"/>
    <property type="match status" value="1"/>
</dbReference>
<dbReference type="AlphaFoldDB" id="A0A364N8T2"/>
<accession>A0A364N8T2</accession>
<dbReference type="PANTHER" id="PTHR48081:SF6">
    <property type="entry name" value="PEPTIDASE S9 PROLYL OLIGOPEPTIDASE CATALYTIC DOMAIN-CONTAINING PROTEIN"/>
    <property type="match status" value="1"/>
</dbReference>
<sequence length="284" mass="30654">MPSSNPVAADHIWSLYKDLSGSDGFKLDTSNGIDRAIATSITHPCIFGFNPTAPSNGRSVLIFGGGGYIELQVGREGVQVARWLSSLGFHAFVLLHRFPNMKNGAQAPVDDARAALRMIEEKGFAKSGMGLCGLSSGGHLAACLLSKYPDSWNKSEAVMKIPTLDFVIIGYAPISTNAKGRQVIPNKPALAPPEKQELYDIMQPDLQLEALVPPTFVVYSANDPVIPVVNAYRLVEGIRKTGAAVELHVFSDAPHGFALDTPDLPVSEWPGICERWLRQGGFLK</sequence>
<dbReference type="SUPFAM" id="SSF53474">
    <property type="entry name" value="alpha/beta-Hydrolases"/>
    <property type="match status" value="1"/>
</dbReference>
<name>A0A364N8T2_STELY</name>
<evidence type="ECO:0000256" key="1">
    <source>
        <dbReference type="ARBA" id="ARBA00022801"/>
    </source>
</evidence>
<feature type="domain" description="Peptidase S9 prolyl oligopeptidase catalytic" evidence="2">
    <location>
        <begin position="105"/>
        <end position="258"/>
    </location>
</feature>
<dbReference type="Proteomes" id="UP000249619">
    <property type="component" value="Unassembled WGS sequence"/>
</dbReference>
<reference evidence="4" key="1">
    <citation type="submission" date="2018-05" db="EMBL/GenBank/DDBJ databases">
        <title>Draft genome sequence of Stemphylium lycopersici strain CIDEFI 213.</title>
        <authorList>
            <person name="Medina R."/>
            <person name="Franco M.E.E."/>
            <person name="Lucentini C.G."/>
            <person name="Saparrat M.C.N."/>
            <person name="Balatti P.A."/>
        </authorList>
    </citation>
    <scope>NUCLEOTIDE SEQUENCE [LARGE SCALE GENOMIC DNA]</scope>
    <source>
        <strain evidence="4">CIDEFI 213</strain>
    </source>
</reference>
<evidence type="ECO:0000313" key="3">
    <source>
        <dbReference type="EMBL" id="RAR13441.1"/>
    </source>
</evidence>
<dbReference type="Pfam" id="PF00326">
    <property type="entry name" value="Peptidase_S9"/>
    <property type="match status" value="1"/>
</dbReference>